<evidence type="ECO:0000259" key="3">
    <source>
        <dbReference type="PROSITE" id="PS51186"/>
    </source>
</evidence>
<dbReference type="Gene3D" id="3.40.630.30">
    <property type="match status" value="1"/>
</dbReference>
<dbReference type="InterPro" id="IPR016181">
    <property type="entry name" value="Acyl_CoA_acyltransferase"/>
</dbReference>
<dbReference type="InterPro" id="IPR050832">
    <property type="entry name" value="Bact_Acetyltransf"/>
</dbReference>
<organism evidence="4 5">
    <name type="scientific">Pseudomonas segetis</name>
    <dbReference type="NCBI Taxonomy" id="298908"/>
    <lineage>
        <taxon>Bacteria</taxon>
        <taxon>Pseudomonadati</taxon>
        <taxon>Pseudomonadota</taxon>
        <taxon>Gammaproteobacteria</taxon>
        <taxon>Pseudomonadales</taxon>
        <taxon>Pseudomonadaceae</taxon>
        <taxon>Pseudomonas</taxon>
    </lineage>
</organism>
<evidence type="ECO:0000256" key="1">
    <source>
        <dbReference type="ARBA" id="ARBA00022679"/>
    </source>
</evidence>
<dbReference type="PANTHER" id="PTHR43877:SF1">
    <property type="entry name" value="ACETYLTRANSFERASE"/>
    <property type="match status" value="1"/>
</dbReference>
<accession>A0A239I8B2</accession>
<reference evidence="5" key="1">
    <citation type="submission" date="2017-06" db="EMBL/GenBank/DDBJ databases">
        <authorList>
            <person name="Varghese N."/>
            <person name="Submissions S."/>
        </authorList>
    </citation>
    <scope>NUCLEOTIDE SEQUENCE [LARGE SCALE GENOMIC DNA]</scope>
    <source>
        <strain evidence="5">CIP 108523</strain>
    </source>
</reference>
<dbReference type="PANTHER" id="PTHR43877">
    <property type="entry name" value="AMINOALKYLPHOSPHONATE N-ACETYLTRANSFERASE-RELATED-RELATED"/>
    <property type="match status" value="1"/>
</dbReference>
<keyword evidence="4" id="KW-0689">Ribosomal protein</keyword>
<evidence type="ECO:0000256" key="2">
    <source>
        <dbReference type="ARBA" id="ARBA00023315"/>
    </source>
</evidence>
<keyword evidence="1" id="KW-0808">Transferase</keyword>
<dbReference type="AlphaFoldDB" id="A0A239I8B2"/>
<dbReference type="CDD" id="cd04301">
    <property type="entry name" value="NAT_SF"/>
    <property type="match status" value="1"/>
</dbReference>
<dbReference type="GO" id="GO:0005840">
    <property type="term" value="C:ribosome"/>
    <property type="evidence" value="ECO:0007669"/>
    <property type="project" value="UniProtKB-KW"/>
</dbReference>
<dbReference type="EMBL" id="FZOG01000006">
    <property type="protein sequence ID" value="SNS89787.1"/>
    <property type="molecule type" value="Genomic_DNA"/>
</dbReference>
<dbReference type="GO" id="GO:0016747">
    <property type="term" value="F:acyltransferase activity, transferring groups other than amino-acyl groups"/>
    <property type="evidence" value="ECO:0007669"/>
    <property type="project" value="InterPro"/>
</dbReference>
<keyword evidence="2" id="KW-0012">Acyltransferase</keyword>
<protein>
    <submittedName>
        <fullName evidence="4">Ribosomal protein S18 acetylase RimI</fullName>
    </submittedName>
</protein>
<keyword evidence="4" id="KW-0687">Ribonucleoprotein</keyword>
<feature type="domain" description="N-acetyltransferase" evidence="3">
    <location>
        <begin position="2"/>
        <end position="145"/>
    </location>
</feature>
<proteinExistence type="predicted"/>
<dbReference type="Proteomes" id="UP000242915">
    <property type="component" value="Unassembled WGS sequence"/>
</dbReference>
<dbReference type="PROSITE" id="PS51186">
    <property type="entry name" value="GNAT"/>
    <property type="match status" value="1"/>
</dbReference>
<sequence length="159" mass="17436">MNSIRQYSDHLHRQAVITLWQATFGDMSGHNEPGLAINTKLQMADGLFFVALAGDAVVGTVLAGYDGHRGWLYSVAVDPQRQRQGIGAQLVKHAEHALVERGCMKINLQVVEANARVSAFYEALGYSIEPRISMGKRVTANIPTPLLLMQVSFCVNEQA</sequence>
<gene>
    <name evidence="4" type="ORF">SAMN05216255_3762</name>
</gene>
<evidence type="ECO:0000313" key="5">
    <source>
        <dbReference type="Proteomes" id="UP000242915"/>
    </source>
</evidence>
<dbReference type="RefSeq" id="WP_089360857.1">
    <property type="nucleotide sequence ID" value="NZ_FZOG01000006.1"/>
</dbReference>
<dbReference type="InterPro" id="IPR000182">
    <property type="entry name" value="GNAT_dom"/>
</dbReference>
<evidence type="ECO:0000313" key="4">
    <source>
        <dbReference type="EMBL" id="SNS89787.1"/>
    </source>
</evidence>
<name>A0A239I8B2_9PSED</name>
<keyword evidence="5" id="KW-1185">Reference proteome</keyword>
<dbReference type="SUPFAM" id="SSF55729">
    <property type="entry name" value="Acyl-CoA N-acyltransferases (Nat)"/>
    <property type="match status" value="1"/>
</dbReference>
<dbReference type="Pfam" id="PF00583">
    <property type="entry name" value="Acetyltransf_1"/>
    <property type="match status" value="1"/>
</dbReference>
<dbReference type="NCBIfam" id="NF002959">
    <property type="entry name" value="PRK03624.1"/>
    <property type="match status" value="1"/>
</dbReference>